<dbReference type="InterPro" id="IPR000092">
    <property type="entry name" value="Polyprenyl_synt"/>
</dbReference>
<accession>A0A1G6RFT9</accession>
<dbReference type="GO" id="GO:0008299">
    <property type="term" value="P:isoprenoid biosynthetic process"/>
    <property type="evidence" value="ECO:0007669"/>
    <property type="project" value="InterPro"/>
</dbReference>
<evidence type="ECO:0000256" key="6">
    <source>
        <dbReference type="RuleBase" id="RU004466"/>
    </source>
</evidence>
<dbReference type="EMBL" id="FMYH01000005">
    <property type="protein sequence ID" value="SDD02756.1"/>
    <property type="molecule type" value="Genomic_DNA"/>
</dbReference>
<keyword evidence="8" id="KW-1185">Reference proteome</keyword>
<comment type="cofactor">
    <cofactor evidence="1">
        <name>Mg(2+)</name>
        <dbReference type="ChEBI" id="CHEBI:18420"/>
    </cofactor>
</comment>
<sequence length="369" mass="39779">MPAAHESLVDREDLRHKIDARLAHVLGNQSRILAEISVDAAPLVDAWGRMLRGGKRLRAAFCYWSWRSHGAAADSPELANIIGVGAALELFQAAALFHDDVMDKSDTRRGAATAHRSFAQHHLDSGWPGDAEQFGLSTAILLGDLSLISSEDEFLGAVTALPAERSQPAREIFTRMRTEVTVGQYLDVHAQMQPWDGDFVGDERRAREIIRSKTARYSVECPILLGATLAGATDAQLSACSAFGLPLGEAFQLRDDLLGVFGDPSTTGKPAGDDLREGKRTLLMIRTMRTLDPAARVEVASALGRPDLSASEVAQVQEVVRASGAVEEIEELITSLSAQAFEALDAARLPQPVSDTLVSLARAAVERHA</sequence>
<dbReference type="SUPFAM" id="SSF48576">
    <property type="entry name" value="Terpenoid synthases"/>
    <property type="match status" value="1"/>
</dbReference>
<dbReference type="InterPro" id="IPR033749">
    <property type="entry name" value="Polyprenyl_synt_CS"/>
</dbReference>
<dbReference type="RefSeq" id="WP_093183912.1">
    <property type="nucleotide sequence ID" value="NZ_FMYH01000005.1"/>
</dbReference>
<keyword evidence="4" id="KW-0479">Metal-binding</keyword>
<reference evidence="7 8" key="1">
    <citation type="submission" date="2016-09" db="EMBL/GenBank/DDBJ databases">
        <authorList>
            <person name="Capua I."/>
            <person name="De Benedictis P."/>
            <person name="Joannis T."/>
            <person name="Lombin L.H."/>
            <person name="Cattoli G."/>
        </authorList>
    </citation>
    <scope>NUCLEOTIDE SEQUENCE [LARGE SCALE GENOMIC DNA]</scope>
    <source>
        <strain evidence="7 8">ISLP-3</strain>
    </source>
</reference>
<dbReference type="PANTHER" id="PTHR12001">
    <property type="entry name" value="GERANYLGERANYL PYROPHOSPHATE SYNTHASE"/>
    <property type="match status" value="1"/>
</dbReference>
<dbReference type="SFLD" id="SFLDS00005">
    <property type="entry name" value="Isoprenoid_Synthase_Type_I"/>
    <property type="match status" value="1"/>
</dbReference>
<dbReference type="GO" id="GO:0004659">
    <property type="term" value="F:prenyltransferase activity"/>
    <property type="evidence" value="ECO:0007669"/>
    <property type="project" value="InterPro"/>
</dbReference>
<gene>
    <name evidence="7" type="ORF">SAMN05216410_2664</name>
</gene>
<dbReference type="OrthoDB" id="4497239at2"/>
<evidence type="ECO:0000256" key="5">
    <source>
        <dbReference type="ARBA" id="ARBA00022842"/>
    </source>
</evidence>
<dbReference type="PROSITE" id="PS00444">
    <property type="entry name" value="POLYPRENYL_SYNTHASE_2"/>
    <property type="match status" value="1"/>
</dbReference>
<dbReference type="PANTHER" id="PTHR12001:SF85">
    <property type="entry name" value="SHORT CHAIN ISOPRENYL DIPHOSPHATE SYNTHASE"/>
    <property type="match status" value="1"/>
</dbReference>
<dbReference type="InterPro" id="IPR008949">
    <property type="entry name" value="Isoprenoid_synthase_dom_sf"/>
</dbReference>
<dbReference type="Proteomes" id="UP000199039">
    <property type="component" value="Unassembled WGS sequence"/>
</dbReference>
<dbReference type="AlphaFoldDB" id="A0A1G6RFT9"/>
<organism evidence="7 8">
    <name type="scientific">Sanguibacter gelidistatuariae</name>
    <dbReference type="NCBI Taxonomy" id="1814289"/>
    <lineage>
        <taxon>Bacteria</taxon>
        <taxon>Bacillati</taxon>
        <taxon>Actinomycetota</taxon>
        <taxon>Actinomycetes</taxon>
        <taxon>Micrococcales</taxon>
        <taxon>Sanguibacteraceae</taxon>
        <taxon>Sanguibacter</taxon>
    </lineage>
</organism>
<evidence type="ECO:0000256" key="2">
    <source>
        <dbReference type="ARBA" id="ARBA00006706"/>
    </source>
</evidence>
<name>A0A1G6RFT9_9MICO</name>
<dbReference type="CDD" id="cd00685">
    <property type="entry name" value="Trans_IPPS_HT"/>
    <property type="match status" value="1"/>
</dbReference>
<evidence type="ECO:0000256" key="4">
    <source>
        <dbReference type="ARBA" id="ARBA00022723"/>
    </source>
</evidence>
<evidence type="ECO:0000256" key="1">
    <source>
        <dbReference type="ARBA" id="ARBA00001946"/>
    </source>
</evidence>
<keyword evidence="5" id="KW-0460">Magnesium</keyword>
<dbReference type="GO" id="GO:0046872">
    <property type="term" value="F:metal ion binding"/>
    <property type="evidence" value="ECO:0007669"/>
    <property type="project" value="UniProtKB-KW"/>
</dbReference>
<keyword evidence="3 6" id="KW-0808">Transferase</keyword>
<comment type="similarity">
    <text evidence="2 6">Belongs to the FPP/GGPP synthase family.</text>
</comment>
<dbReference type="STRING" id="1814289.SAMN05216410_2664"/>
<evidence type="ECO:0000313" key="7">
    <source>
        <dbReference type="EMBL" id="SDD02756.1"/>
    </source>
</evidence>
<dbReference type="Pfam" id="PF00348">
    <property type="entry name" value="polyprenyl_synt"/>
    <property type="match status" value="1"/>
</dbReference>
<proteinExistence type="inferred from homology"/>
<dbReference type="SFLD" id="SFLDG01017">
    <property type="entry name" value="Polyprenyl_Transferase_Like"/>
    <property type="match status" value="1"/>
</dbReference>
<evidence type="ECO:0000313" key="8">
    <source>
        <dbReference type="Proteomes" id="UP000199039"/>
    </source>
</evidence>
<protein>
    <submittedName>
        <fullName evidence="7">Geranylgeranyl diphosphate synthase, type I</fullName>
    </submittedName>
</protein>
<evidence type="ECO:0000256" key="3">
    <source>
        <dbReference type="ARBA" id="ARBA00022679"/>
    </source>
</evidence>
<dbReference type="Gene3D" id="1.10.600.10">
    <property type="entry name" value="Farnesyl Diphosphate Synthase"/>
    <property type="match status" value="1"/>
</dbReference>